<dbReference type="Pfam" id="PF01370">
    <property type="entry name" value="Epimerase"/>
    <property type="match status" value="1"/>
</dbReference>
<comment type="similarity">
    <text evidence="1">Belongs to the NAD(P)-dependent epimerase/dehydratase family.</text>
</comment>
<dbReference type="InterPro" id="IPR036291">
    <property type="entry name" value="NAD(P)-bd_dom_sf"/>
</dbReference>
<dbReference type="EMBL" id="MHFR01000069">
    <property type="protein sequence ID" value="OGW95038.1"/>
    <property type="molecule type" value="Genomic_DNA"/>
</dbReference>
<evidence type="ECO:0000256" key="1">
    <source>
        <dbReference type="ARBA" id="ARBA00007637"/>
    </source>
</evidence>
<evidence type="ECO:0000259" key="2">
    <source>
        <dbReference type="Pfam" id="PF01370"/>
    </source>
</evidence>
<dbReference type="Proteomes" id="UP000178187">
    <property type="component" value="Unassembled WGS sequence"/>
</dbReference>
<dbReference type="SUPFAM" id="SSF51735">
    <property type="entry name" value="NAD(P)-binding Rossmann-fold domains"/>
    <property type="match status" value="1"/>
</dbReference>
<evidence type="ECO:0000313" key="3">
    <source>
        <dbReference type="EMBL" id="OGW95038.1"/>
    </source>
</evidence>
<accession>A0A1G1KQ80</accession>
<comment type="caution">
    <text evidence="3">The sequence shown here is derived from an EMBL/GenBank/DDBJ whole genome shotgun (WGS) entry which is preliminary data.</text>
</comment>
<name>A0A1G1KQ80_9BACT</name>
<dbReference type="InterPro" id="IPR001509">
    <property type="entry name" value="Epimerase_deHydtase"/>
</dbReference>
<protein>
    <recommendedName>
        <fullName evidence="2">NAD-dependent epimerase/dehydratase domain-containing protein</fullName>
    </recommendedName>
</protein>
<dbReference type="PANTHER" id="PTHR43000">
    <property type="entry name" value="DTDP-D-GLUCOSE 4,6-DEHYDRATASE-RELATED"/>
    <property type="match status" value="1"/>
</dbReference>
<reference evidence="3 4" key="1">
    <citation type="journal article" date="2016" name="Nat. Commun.">
        <title>Thousands of microbial genomes shed light on interconnected biogeochemical processes in an aquifer system.</title>
        <authorList>
            <person name="Anantharaman K."/>
            <person name="Brown C.T."/>
            <person name="Hug L.A."/>
            <person name="Sharon I."/>
            <person name="Castelle C.J."/>
            <person name="Probst A.J."/>
            <person name="Thomas B.C."/>
            <person name="Singh A."/>
            <person name="Wilkins M.J."/>
            <person name="Karaoz U."/>
            <person name="Brodie E.L."/>
            <person name="Williams K.H."/>
            <person name="Hubbard S.S."/>
            <person name="Banfield J.F."/>
        </authorList>
    </citation>
    <scope>NUCLEOTIDE SEQUENCE [LARGE SCALE GENOMIC DNA]</scope>
</reference>
<sequence>MEHKRVLITGATGFIGTHLLRLLQNENYDLALLVRHKRNAGHLLNKNVRFIEADLSQIHVAKKEIKDFDPEICVHLAWSGIPDYHSTHIAKQNLFQSIDLIDLLTAETSCRKIIACGSCSEYGKTDGECLETEPPIAHTALAWAKIAICHYLSLIAKTKSVDFIWLRLFYVYGPGQRKDGLLPTILDAFRQNEEPDIRNPSNAYDFVYVEDVANLLKLGLEKDVESGIYNVGTGRPTHILNICQMAAKLMNCSVTFPSLPQTQDDTGVCFWANIKKTVEKFGWYPKYALNDGIEAMRRVYEIV</sequence>
<proteinExistence type="inferred from homology"/>
<gene>
    <name evidence="3" type="ORF">A3G33_05235</name>
</gene>
<dbReference type="AlphaFoldDB" id="A0A1G1KQ80"/>
<dbReference type="Gene3D" id="3.40.50.720">
    <property type="entry name" value="NAD(P)-binding Rossmann-like Domain"/>
    <property type="match status" value="1"/>
</dbReference>
<organism evidence="3 4">
    <name type="scientific">Candidatus Danuiimicrobium aquiferis</name>
    <dbReference type="NCBI Taxonomy" id="1801832"/>
    <lineage>
        <taxon>Bacteria</taxon>
        <taxon>Pseudomonadati</taxon>
        <taxon>Candidatus Omnitrophota</taxon>
        <taxon>Candidatus Danuiimicrobium</taxon>
    </lineage>
</organism>
<evidence type="ECO:0000313" key="4">
    <source>
        <dbReference type="Proteomes" id="UP000178187"/>
    </source>
</evidence>
<feature type="domain" description="NAD-dependent epimerase/dehydratase" evidence="2">
    <location>
        <begin position="6"/>
        <end position="232"/>
    </location>
</feature>